<keyword evidence="1" id="KW-0812">Transmembrane</keyword>
<protein>
    <submittedName>
        <fullName evidence="2">Uncharacterized protein</fullName>
    </submittedName>
</protein>
<evidence type="ECO:0000313" key="2">
    <source>
        <dbReference type="EMBL" id="AAP98505.1"/>
    </source>
</evidence>
<organism evidence="2 3">
    <name type="scientific">Chlamydia pneumoniae</name>
    <name type="common">Chlamydophila pneumoniae</name>
    <dbReference type="NCBI Taxonomy" id="83558"/>
    <lineage>
        <taxon>Bacteria</taxon>
        <taxon>Pseudomonadati</taxon>
        <taxon>Chlamydiota</taxon>
        <taxon>Chlamydiia</taxon>
        <taxon>Chlamydiales</taxon>
        <taxon>Chlamydiaceae</taxon>
        <taxon>Chlamydia/Chlamydophila group</taxon>
        <taxon>Chlamydia</taxon>
    </lineage>
</organism>
<accession>A0ABN3YR94</accession>
<evidence type="ECO:0000313" key="3">
    <source>
        <dbReference type="Proteomes" id="UP000000424"/>
    </source>
</evidence>
<keyword evidence="1" id="KW-0472">Membrane</keyword>
<feature type="transmembrane region" description="Helical" evidence="1">
    <location>
        <begin position="49"/>
        <end position="68"/>
    </location>
</feature>
<keyword evidence="1" id="KW-1133">Transmembrane helix</keyword>
<dbReference type="EMBL" id="AE009440">
    <property type="protein sequence ID" value="AAP98505.1"/>
    <property type="molecule type" value="Genomic_DNA"/>
</dbReference>
<gene>
    <name evidence="2" type="ordered locus">CpB0576</name>
</gene>
<dbReference type="Proteomes" id="UP000000424">
    <property type="component" value="Chromosome"/>
</dbReference>
<reference evidence="2" key="1">
    <citation type="submission" date="2002-05" db="EMBL/GenBank/DDBJ databases">
        <title>The genome sequence of Chlamydia pneumoniae TW183 and comparison with other Chlamydia strains based on whole genome sequence analysis.</title>
        <authorList>
            <person name="Geng M.M."/>
            <person name="Schuhmacher A."/>
            <person name="Muehldorfer I."/>
            <person name="Bensch K.W."/>
            <person name="Schaefer K.P."/>
            <person name="Schneider S."/>
            <person name="Pohl T."/>
            <person name="Essig A."/>
            <person name="Marre R."/>
            <person name="Melchers K."/>
        </authorList>
    </citation>
    <scope>NUCLEOTIDE SEQUENCE [LARGE SCALE GENOMIC DNA]</scope>
    <source>
        <strain evidence="2">TW-183</strain>
    </source>
</reference>
<evidence type="ECO:0000256" key="1">
    <source>
        <dbReference type="SAM" id="Phobius"/>
    </source>
</evidence>
<keyword evidence="3" id="KW-1185">Reference proteome</keyword>
<name>A0ABN3YR94_CHLPN</name>
<sequence>MFSYLLLCIILVYVRFMYEGKSRMASPTPGQLHLQQKVESKAYDYSRSLAMIATALLFFIVALILSGLSLLPQVFLPFSGAYFIIGSFLAFIALGILLINCVCDLKQYLTSS</sequence>
<proteinExistence type="predicted"/>
<feature type="transmembrane region" description="Helical" evidence="1">
    <location>
        <begin position="80"/>
        <end position="99"/>
    </location>
</feature>